<sequence length="221" mass="23289">MDVDICNKSGCHWDNDCGANINGPTAEAVWADHIGKKFKTTGWPYHSKMEQILPSHSSAQGTAAYHPALSSLPENEQLMASTSSASCDTDVNMSDGNLVHINTPDILSADTRMAQPDITWGTPPPVPEAGSSTAIVPPMSMLPPPSSGSSASKHLHLEMNHGTSAATSAPPSTVWTLVSQTKPESDKKPRLATTSGKTCPSASRSKKNTKDVANTAVLMNL</sequence>
<dbReference type="EMBL" id="JABBWE010000047">
    <property type="protein sequence ID" value="KAG1790761.1"/>
    <property type="molecule type" value="Genomic_DNA"/>
</dbReference>
<evidence type="ECO:0000313" key="2">
    <source>
        <dbReference type="EMBL" id="KAG1790761.1"/>
    </source>
</evidence>
<dbReference type="GeneID" id="64600753"/>
<accession>A0A9P7AJI0</accession>
<protein>
    <submittedName>
        <fullName evidence="2">Uncharacterized protein</fullName>
    </submittedName>
</protein>
<comment type="caution">
    <text evidence="2">The sequence shown here is derived from an EMBL/GenBank/DDBJ whole genome shotgun (WGS) entry which is preliminary data.</text>
</comment>
<dbReference type="Proteomes" id="UP000719766">
    <property type="component" value="Unassembled WGS sequence"/>
</dbReference>
<organism evidence="2 3">
    <name type="scientific">Suillus plorans</name>
    <dbReference type="NCBI Taxonomy" id="116603"/>
    <lineage>
        <taxon>Eukaryota</taxon>
        <taxon>Fungi</taxon>
        <taxon>Dikarya</taxon>
        <taxon>Basidiomycota</taxon>
        <taxon>Agaricomycotina</taxon>
        <taxon>Agaricomycetes</taxon>
        <taxon>Agaricomycetidae</taxon>
        <taxon>Boletales</taxon>
        <taxon>Suillineae</taxon>
        <taxon>Suillaceae</taxon>
        <taxon>Suillus</taxon>
    </lineage>
</organism>
<dbReference type="OrthoDB" id="2668854at2759"/>
<feature type="region of interest" description="Disordered" evidence="1">
    <location>
        <begin position="179"/>
        <end position="214"/>
    </location>
</feature>
<evidence type="ECO:0000313" key="3">
    <source>
        <dbReference type="Proteomes" id="UP000719766"/>
    </source>
</evidence>
<evidence type="ECO:0000256" key="1">
    <source>
        <dbReference type="SAM" id="MobiDB-lite"/>
    </source>
</evidence>
<dbReference type="RefSeq" id="XP_041157694.1">
    <property type="nucleotide sequence ID" value="XM_041306989.1"/>
</dbReference>
<reference evidence="2" key="1">
    <citation type="journal article" date="2020" name="New Phytol.">
        <title>Comparative genomics reveals dynamic genome evolution in host specialist ectomycorrhizal fungi.</title>
        <authorList>
            <person name="Lofgren L.A."/>
            <person name="Nguyen N.H."/>
            <person name="Vilgalys R."/>
            <person name="Ruytinx J."/>
            <person name="Liao H.L."/>
            <person name="Branco S."/>
            <person name="Kuo A."/>
            <person name="LaButti K."/>
            <person name="Lipzen A."/>
            <person name="Andreopoulos W."/>
            <person name="Pangilinan J."/>
            <person name="Riley R."/>
            <person name="Hundley H."/>
            <person name="Na H."/>
            <person name="Barry K."/>
            <person name="Grigoriev I.V."/>
            <person name="Stajich J.E."/>
            <person name="Kennedy P.G."/>
        </authorList>
    </citation>
    <scope>NUCLEOTIDE SEQUENCE</scope>
    <source>
        <strain evidence="2">S12</strain>
    </source>
</reference>
<gene>
    <name evidence="2" type="ORF">HD556DRAFT_1445778</name>
</gene>
<feature type="compositionally biased region" description="Polar residues" evidence="1">
    <location>
        <begin position="192"/>
        <end position="203"/>
    </location>
</feature>
<proteinExistence type="predicted"/>
<name>A0A9P7AJI0_9AGAM</name>
<dbReference type="AlphaFoldDB" id="A0A9P7AJI0"/>
<keyword evidence="3" id="KW-1185">Reference proteome</keyword>